<evidence type="ECO:0000256" key="2">
    <source>
        <dbReference type="ARBA" id="ARBA00022801"/>
    </source>
</evidence>
<feature type="domain" description="Isochorismatase-like" evidence="3">
    <location>
        <begin position="4"/>
        <end position="177"/>
    </location>
</feature>
<dbReference type="InterPro" id="IPR036380">
    <property type="entry name" value="Isochorismatase-like_sf"/>
</dbReference>
<proteinExistence type="inferred from homology"/>
<keyword evidence="2 4" id="KW-0378">Hydrolase</keyword>
<comment type="caution">
    <text evidence="4">The sequence shown here is derived from an EMBL/GenBank/DDBJ whole genome shotgun (WGS) entry which is preliminary data.</text>
</comment>
<dbReference type="InterPro" id="IPR000868">
    <property type="entry name" value="Isochorismatase-like_dom"/>
</dbReference>
<dbReference type="PANTHER" id="PTHR43540:SF1">
    <property type="entry name" value="ISOCHORISMATASE HYDROLASE"/>
    <property type="match status" value="1"/>
</dbReference>
<dbReference type="Gene3D" id="3.40.50.850">
    <property type="entry name" value="Isochorismatase-like"/>
    <property type="match status" value="1"/>
</dbReference>
<name>I8AFF2_9BACL</name>
<gene>
    <name evidence="4" type="ORF">A374_16288</name>
</gene>
<dbReference type="GO" id="GO:0016787">
    <property type="term" value="F:hydrolase activity"/>
    <property type="evidence" value="ECO:0007669"/>
    <property type="project" value="UniProtKB-KW"/>
</dbReference>
<sequence length="182" mass="20253">MQASALLVIDVQHAFLDAKWGNRNNPQAEENIGTLLAHWRQQQWPVVHIQHTSDDVTSLFHPSNDGFAFKDVATPLAHEPIFTKKVNSAFIGTNLEAYLRDHHLTSVVICGLTTPHCVSTTTRMSGNLGFQTKIVADATAAFDLFNHEGKLMTAEAVHHAALTELHHEFAQIVTTEELIKKR</sequence>
<dbReference type="Proteomes" id="UP000004080">
    <property type="component" value="Unassembled WGS sequence"/>
</dbReference>
<evidence type="ECO:0000313" key="4">
    <source>
        <dbReference type="EMBL" id="EIT84362.1"/>
    </source>
</evidence>
<reference evidence="4 5" key="1">
    <citation type="journal article" date="2012" name="J. Bacteriol.">
        <title>Genome of Bacillus macauensis ZFHKF-1, a Long-Chain-Forming Bacterium.</title>
        <authorList>
            <person name="Cai L."/>
            <person name="Zhang T."/>
        </authorList>
    </citation>
    <scope>NUCLEOTIDE SEQUENCE [LARGE SCALE GENOMIC DNA]</scope>
    <source>
        <strain evidence="4 5">ZFHKF-1</strain>
    </source>
</reference>
<dbReference type="Pfam" id="PF00857">
    <property type="entry name" value="Isochorismatase"/>
    <property type="match status" value="1"/>
</dbReference>
<dbReference type="STRING" id="1196324.A374_16288"/>
<dbReference type="EMBL" id="AKKV01000036">
    <property type="protein sequence ID" value="EIT84362.1"/>
    <property type="molecule type" value="Genomic_DNA"/>
</dbReference>
<evidence type="ECO:0000313" key="5">
    <source>
        <dbReference type="Proteomes" id="UP000004080"/>
    </source>
</evidence>
<comment type="similarity">
    <text evidence="1">Belongs to the isochorismatase family.</text>
</comment>
<evidence type="ECO:0000256" key="1">
    <source>
        <dbReference type="ARBA" id="ARBA00006336"/>
    </source>
</evidence>
<dbReference type="CDD" id="cd01014">
    <property type="entry name" value="nicotinamidase_related"/>
    <property type="match status" value="1"/>
</dbReference>
<dbReference type="SUPFAM" id="SSF52499">
    <property type="entry name" value="Isochorismatase-like hydrolases"/>
    <property type="match status" value="1"/>
</dbReference>
<dbReference type="PATRIC" id="fig|1196324.3.peg.3333"/>
<accession>I8AFF2</accession>
<dbReference type="eggNOG" id="COG1335">
    <property type="taxonomic scope" value="Bacteria"/>
</dbReference>
<keyword evidence="5" id="KW-1185">Reference proteome</keyword>
<organism evidence="4 5">
    <name type="scientific">Fictibacillus macauensis ZFHKF-1</name>
    <dbReference type="NCBI Taxonomy" id="1196324"/>
    <lineage>
        <taxon>Bacteria</taxon>
        <taxon>Bacillati</taxon>
        <taxon>Bacillota</taxon>
        <taxon>Bacilli</taxon>
        <taxon>Bacillales</taxon>
        <taxon>Fictibacillaceae</taxon>
        <taxon>Fictibacillus</taxon>
    </lineage>
</organism>
<protein>
    <submittedName>
        <fullName evidence="4">Putative hydrolase</fullName>
    </submittedName>
</protein>
<dbReference type="AlphaFoldDB" id="I8AFF2"/>
<dbReference type="PANTHER" id="PTHR43540">
    <property type="entry name" value="PEROXYUREIDOACRYLATE/UREIDOACRYLATE AMIDOHYDROLASE-RELATED"/>
    <property type="match status" value="1"/>
</dbReference>
<dbReference type="InterPro" id="IPR050272">
    <property type="entry name" value="Isochorismatase-like_hydrls"/>
</dbReference>
<evidence type="ECO:0000259" key="3">
    <source>
        <dbReference type="Pfam" id="PF00857"/>
    </source>
</evidence>